<dbReference type="EMBL" id="BAAAZX010000003">
    <property type="protein sequence ID" value="GAA3982746.1"/>
    <property type="molecule type" value="Genomic_DNA"/>
</dbReference>
<comment type="similarity">
    <text evidence="1">Belongs to the HIBADH-related family.</text>
</comment>
<evidence type="ECO:0000259" key="3">
    <source>
        <dbReference type="Pfam" id="PF03446"/>
    </source>
</evidence>
<proteinExistence type="inferred from homology"/>
<evidence type="ECO:0000256" key="2">
    <source>
        <dbReference type="ARBA" id="ARBA00023002"/>
    </source>
</evidence>
<dbReference type="InterPro" id="IPR006115">
    <property type="entry name" value="6PGDH_NADP-bd"/>
</dbReference>
<name>A0ABP7QHQ6_9ACTN</name>
<dbReference type="InterPro" id="IPR015815">
    <property type="entry name" value="HIBADH-related"/>
</dbReference>
<dbReference type="PANTHER" id="PTHR43580:SF2">
    <property type="entry name" value="CYTOKINE-LIKE NUCLEAR FACTOR N-PAC"/>
    <property type="match status" value="1"/>
</dbReference>
<dbReference type="Pfam" id="PF21761">
    <property type="entry name" value="RedAm-like_C"/>
    <property type="match status" value="1"/>
</dbReference>
<evidence type="ECO:0000313" key="5">
    <source>
        <dbReference type="EMBL" id="GAA3982746.1"/>
    </source>
</evidence>
<dbReference type="InterPro" id="IPR051265">
    <property type="entry name" value="HIBADH-related_NP60_sf"/>
</dbReference>
<accession>A0ABP7QHQ6</accession>
<evidence type="ECO:0000313" key="6">
    <source>
        <dbReference type="Proteomes" id="UP001500456"/>
    </source>
</evidence>
<dbReference type="InterPro" id="IPR048666">
    <property type="entry name" value="RedAm-like_C"/>
</dbReference>
<dbReference type="Gene3D" id="3.40.50.720">
    <property type="entry name" value="NAD(P)-binding Rossmann-like Domain"/>
    <property type="match status" value="1"/>
</dbReference>
<keyword evidence="2" id="KW-0560">Oxidoreductase</keyword>
<dbReference type="Gene3D" id="1.10.1040.10">
    <property type="entry name" value="N-(1-d-carboxylethyl)-l-norvaline Dehydrogenase, domain 2"/>
    <property type="match status" value="1"/>
</dbReference>
<dbReference type="InterPro" id="IPR008927">
    <property type="entry name" value="6-PGluconate_DH-like_C_sf"/>
</dbReference>
<dbReference type="PANTHER" id="PTHR43580">
    <property type="entry name" value="OXIDOREDUCTASE GLYR1-RELATED"/>
    <property type="match status" value="1"/>
</dbReference>
<evidence type="ECO:0000259" key="4">
    <source>
        <dbReference type="Pfam" id="PF21761"/>
    </source>
</evidence>
<feature type="domain" description="NADPH-dependent reductive aminase-like C-terminal" evidence="4">
    <location>
        <begin position="168"/>
        <end position="294"/>
    </location>
</feature>
<protein>
    <submittedName>
        <fullName evidence="5">NAD(P)-binding domain-containing protein</fullName>
    </submittedName>
</protein>
<keyword evidence="6" id="KW-1185">Reference proteome</keyword>
<comment type="caution">
    <text evidence="5">The sequence shown here is derived from an EMBL/GenBank/DDBJ whole genome shotgun (WGS) entry which is preliminary data.</text>
</comment>
<reference evidence="6" key="1">
    <citation type="journal article" date="2019" name="Int. J. Syst. Evol. Microbiol.">
        <title>The Global Catalogue of Microorganisms (GCM) 10K type strain sequencing project: providing services to taxonomists for standard genome sequencing and annotation.</title>
        <authorList>
            <consortium name="The Broad Institute Genomics Platform"/>
            <consortium name="The Broad Institute Genome Sequencing Center for Infectious Disease"/>
            <person name="Wu L."/>
            <person name="Ma J."/>
        </authorList>
    </citation>
    <scope>NUCLEOTIDE SEQUENCE [LARGE SCALE GENOMIC DNA]</scope>
    <source>
        <strain evidence="6">JCM 16924</strain>
    </source>
</reference>
<dbReference type="InterPro" id="IPR036291">
    <property type="entry name" value="NAD(P)-bd_dom_sf"/>
</dbReference>
<organism evidence="5 6">
    <name type="scientific">Streptomyces plumbiresistens</name>
    <dbReference type="NCBI Taxonomy" id="511811"/>
    <lineage>
        <taxon>Bacteria</taxon>
        <taxon>Bacillati</taxon>
        <taxon>Actinomycetota</taxon>
        <taxon>Actinomycetes</taxon>
        <taxon>Kitasatosporales</taxon>
        <taxon>Streptomycetaceae</taxon>
        <taxon>Streptomyces</taxon>
    </lineage>
</organism>
<dbReference type="SUPFAM" id="SSF51735">
    <property type="entry name" value="NAD(P)-binding Rossmann-fold domains"/>
    <property type="match status" value="1"/>
</dbReference>
<dbReference type="InterPro" id="IPR013328">
    <property type="entry name" value="6PGD_dom2"/>
</dbReference>
<dbReference type="PIRSF" id="PIRSF000103">
    <property type="entry name" value="HIBADH"/>
    <property type="match status" value="1"/>
</dbReference>
<dbReference type="SUPFAM" id="SSF48179">
    <property type="entry name" value="6-phosphogluconate dehydrogenase C-terminal domain-like"/>
    <property type="match status" value="1"/>
</dbReference>
<gene>
    <name evidence="5" type="ORF">GCM10022232_13870</name>
</gene>
<dbReference type="Proteomes" id="UP001500456">
    <property type="component" value="Unassembled WGS sequence"/>
</dbReference>
<evidence type="ECO:0000256" key="1">
    <source>
        <dbReference type="ARBA" id="ARBA00009080"/>
    </source>
</evidence>
<feature type="domain" description="6-phosphogluconate dehydrogenase NADP-binding" evidence="3">
    <location>
        <begin position="12"/>
        <end position="166"/>
    </location>
</feature>
<sequence>MTRNPGAGPTPVTVLGLGLMGQALAGAFLRAGHPTTVWNRTAAKAEHLVAQGGKRADSVRDAVAAGPLVVVCVSDYDAVHALLGPLGDVLDGRVLVNLTSGTTTQARETAAWATRQGSTYLDGAIMAAPGAIGTADAVVLYSGPRSAFDLHESTLTSLAAGTAYIGDDHGLSSLHEVAVLGLMWGIGNGFLQGAALLGAAGVDAAAFAPLARKGIGMVTDWLTDYAQQVDDGTYPALDATLDTHRAAMEHAIQESEFLGVNAELPRLIKSLTDRAVADGHGGSGYAAMIEQFRKPSGERP</sequence>
<dbReference type="Pfam" id="PF03446">
    <property type="entry name" value="NAD_binding_2"/>
    <property type="match status" value="1"/>
</dbReference>